<reference evidence="2 3" key="1">
    <citation type="submission" date="2018-09" db="EMBL/GenBank/DDBJ databases">
        <title>A high-quality reference genome of wild soybean provides a powerful tool to mine soybean genomes.</title>
        <authorList>
            <person name="Xie M."/>
            <person name="Chung C.Y.L."/>
            <person name="Li M.-W."/>
            <person name="Wong F.-L."/>
            <person name="Chan T.-F."/>
            <person name="Lam H.-M."/>
        </authorList>
    </citation>
    <scope>NUCLEOTIDE SEQUENCE [LARGE SCALE GENOMIC DNA]</scope>
    <source>
        <strain evidence="3">cv. W05</strain>
        <tissue evidence="2">Hypocotyl of etiolated seedlings</tissue>
    </source>
</reference>
<evidence type="ECO:0000313" key="2">
    <source>
        <dbReference type="EMBL" id="RZB46838.1"/>
    </source>
</evidence>
<keyword evidence="3" id="KW-1185">Reference proteome</keyword>
<dbReference type="EMBL" id="QZWG01000019">
    <property type="protein sequence ID" value="RZB46838.1"/>
    <property type="molecule type" value="Genomic_DNA"/>
</dbReference>
<organism evidence="2 3">
    <name type="scientific">Glycine soja</name>
    <name type="common">Wild soybean</name>
    <dbReference type="NCBI Taxonomy" id="3848"/>
    <lineage>
        <taxon>Eukaryota</taxon>
        <taxon>Viridiplantae</taxon>
        <taxon>Streptophyta</taxon>
        <taxon>Embryophyta</taxon>
        <taxon>Tracheophyta</taxon>
        <taxon>Spermatophyta</taxon>
        <taxon>Magnoliopsida</taxon>
        <taxon>eudicotyledons</taxon>
        <taxon>Gunneridae</taxon>
        <taxon>Pentapetalae</taxon>
        <taxon>rosids</taxon>
        <taxon>fabids</taxon>
        <taxon>Fabales</taxon>
        <taxon>Fabaceae</taxon>
        <taxon>Papilionoideae</taxon>
        <taxon>50 kb inversion clade</taxon>
        <taxon>NPAAA clade</taxon>
        <taxon>indigoferoid/millettioid clade</taxon>
        <taxon>Phaseoleae</taxon>
        <taxon>Glycine</taxon>
        <taxon>Glycine subgen. Soja</taxon>
    </lineage>
</organism>
<dbReference type="Pfam" id="PF20167">
    <property type="entry name" value="Transposase_32"/>
    <property type="match status" value="1"/>
</dbReference>
<name>A0A445FDB6_GLYSO</name>
<accession>A0A445FDB6</accession>
<sequence>MAKFDPDIVLEFYANAWPTEESVHDMRSWVRGQWISFDADAIGQLLGYPLVLEEGQECEYGQRRNQSDGFDEEAIAQLLKTSMQTPESLSSFNECPRPSSLAQPSLTAYECVVESRNASPNLMAGTILASSPHYFSAVEDYHACLMKNWLALATLRSKQNLPQSHCLYEQTNFVQPAYVEKIRYSFYANRLVTSMY</sequence>
<evidence type="ECO:0000313" key="3">
    <source>
        <dbReference type="Proteomes" id="UP000289340"/>
    </source>
</evidence>
<gene>
    <name evidence="2" type="ORF">D0Y65_050752</name>
</gene>
<protein>
    <recommendedName>
        <fullName evidence="1">Putative plant transposon protein domain-containing protein</fullName>
    </recommendedName>
</protein>
<dbReference type="InterPro" id="IPR046796">
    <property type="entry name" value="Transposase_32_dom"/>
</dbReference>
<dbReference type="Proteomes" id="UP000289340">
    <property type="component" value="Chromosome 19"/>
</dbReference>
<comment type="caution">
    <text evidence="2">The sequence shown here is derived from an EMBL/GenBank/DDBJ whole genome shotgun (WGS) entry which is preliminary data.</text>
</comment>
<feature type="domain" description="Putative plant transposon protein" evidence="1">
    <location>
        <begin position="2"/>
        <end position="73"/>
    </location>
</feature>
<proteinExistence type="predicted"/>
<dbReference type="AlphaFoldDB" id="A0A445FDB6"/>
<evidence type="ECO:0000259" key="1">
    <source>
        <dbReference type="Pfam" id="PF20167"/>
    </source>
</evidence>